<evidence type="ECO:0000313" key="2">
    <source>
        <dbReference type="EMBL" id="KAK4118110.1"/>
    </source>
</evidence>
<reference evidence="2" key="2">
    <citation type="submission" date="2023-05" db="EMBL/GenBank/DDBJ databases">
        <authorList>
            <consortium name="Lawrence Berkeley National Laboratory"/>
            <person name="Steindorff A."/>
            <person name="Hensen N."/>
            <person name="Bonometti L."/>
            <person name="Westerberg I."/>
            <person name="Brannstrom I.O."/>
            <person name="Guillou S."/>
            <person name="Cros-Aarteil S."/>
            <person name="Calhoun S."/>
            <person name="Haridas S."/>
            <person name="Kuo A."/>
            <person name="Mondo S."/>
            <person name="Pangilinan J."/>
            <person name="Riley R."/>
            <person name="Labutti K."/>
            <person name="Andreopoulos B."/>
            <person name="Lipzen A."/>
            <person name="Chen C."/>
            <person name="Yanf M."/>
            <person name="Daum C."/>
            <person name="Ng V."/>
            <person name="Clum A."/>
            <person name="Ohm R."/>
            <person name="Martin F."/>
            <person name="Silar P."/>
            <person name="Natvig D."/>
            <person name="Lalanne C."/>
            <person name="Gautier V."/>
            <person name="Ament-Velasquez S.L."/>
            <person name="Kruys A."/>
            <person name="Hutchinson M.I."/>
            <person name="Powell A.J."/>
            <person name="Barry K."/>
            <person name="Miller A.N."/>
            <person name="Grigoriev I.V."/>
            <person name="Debuchy R."/>
            <person name="Gladieux P."/>
            <person name="Thoren M.H."/>
            <person name="Johannesson H."/>
        </authorList>
    </citation>
    <scope>NUCLEOTIDE SEQUENCE</scope>
    <source>
        <strain evidence="2">CBS 731.68</strain>
    </source>
</reference>
<dbReference type="Proteomes" id="UP001302602">
    <property type="component" value="Unassembled WGS sequence"/>
</dbReference>
<dbReference type="GeneID" id="87830968"/>
<dbReference type="PANTHER" id="PTHR24148">
    <property type="entry name" value="ANKYRIN REPEAT DOMAIN-CONTAINING PROTEIN 39 HOMOLOG-RELATED"/>
    <property type="match status" value="1"/>
</dbReference>
<protein>
    <submittedName>
        <fullName evidence="2">HET-domain-containing protein</fullName>
    </submittedName>
</protein>
<organism evidence="2 3">
    <name type="scientific">Parathielavia appendiculata</name>
    <dbReference type="NCBI Taxonomy" id="2587402"/>
    <lineage>
        <taxon>Eukaryota</taxon>
        <taxon>Fungi</taxon>
        <taxon>Dikarya</taxon>
        <taxon>Ascomycota</taxon>
        <taxon>Pezizomycotina</taxon>
        <taxon>Sordariomycetes</taxon>
        <taxon>Sordariomycetidae</taxon>
        <taxon>Sordariales</taxon>
        <taxon>Chaetomiaceae</taxon>
        <taxon>Parathielavia</taxon>
    </lineage>
</organism>
<gene>
    <name evidence="2" type="ORF">N657DRAFT_651633</name>
</gene>
<dbReference type="InterPro" id="IPR010730">
    <property type="entry name" value="HET"/>
</dbReference>
<dbReference type="AlphaFoldDB" id="A0AAN6TP82"/>
<keyword evidence="3" id="KW-1185">Reference proteome</keyword>
<sequence>MQICAGGCLAQASAQPQATRSIARLAWIPRKQLPSVRLSRLNSCPYINAQAKMASALALYSPLDSGRDDIRLLTLSNAPTPSELVHCWLEKVSLQDVRDEYAAHLASANVVDKVQRKKILLWGSRHGMQEDSDGAERWVPPEAAHRFSWGDFAALSYVWGSPRDRRDIVLNGEVTSVTRNLESALRELAQQGHFRQRYKLWVDAVCINQSDASERGSQVSKMREVYNGSWSVVAWLGEGDEDADLAFDLLRHFSTMAPEQQKELASHLLRSPTLRWTKAFYGLNELMKRPYWFRLWIAQEVILGGSAAVLRCGSKLVGWPTFCAGLDVLFRRDMYIAKDKLLQIEVRRRHSRKDPVWHTLSLHLVHKDLWALSRQNEKGNRSPGLRRLLDIACSSDCRDKRDKIFALLGMMEPQIARALVHDYSMKTPQIFESVTRLFITHFNNLEPLREGNPWGKTGTPSWAADWTWDGRFRYSRVDSPVWGAWQKTDGPEPGREHVYSAAGNQAPHFRFMEVGLLECSGFVLDSVAGLGARANGYFDWHKRSIRQARGWKSAYGGNVETATAIAQTLLLGHVSGSLPAEYRHSVAMLHLPCTFDIAGPQFAQRGWAWLSSQEGYYFRWECWRAANDTLKVGGLPLHAYFDDNIPSRADEADYNHVYGAFDRTCKERRLMLTERGFIGWAPDNMYGKYQDQTRIGDVICILHGLSVPLLVRPLRDRWQVVGEAYVQGFMNGEALALLESGDCMERTFVFC</sequence>
<proteinExistence type="predicted"/>
<dbReference type="InterPro" id="IPR052895">
    <property type="entry name" value="HetReg/Transcr_Mod"/>
</dbReference>
<evidence type="ECO:0000259" key="1">
    <source>
        <dbReference type="Pfam" id="PF06985"/>
    </source>
</evidence>
<accession>A0AAN6TP82</accession>
<evidence type="ECO:0000313" key="3">
    <source>
        <dbReference type="Proteomes" id="UP001302602"/>
    </source>
</evidence>
<dbReference type="Pfam" id="PF26639">
    <property type="entry name" value="Het-6_barrel"/>
    <property type="match status" value="1"/>
</dbReference>
<dbReference type="Pfam" id="PF06985">
    <property type="entry name" value="HET"/>
    <property type="match status" value="1"/>
</dbReference>
<comment type="caution">
    <text evidence="2">The sequence shown here is derived from an EMBL/GenBank/DDBJ whole genome shotgun (WGS) entry which is preliminary data.</text>
</comment>
<dbReference type="EMBL" id="MU853284">
    <property type="protein sequence ID" value="KAK4118110.1"/>
    <property type="molecule type" value="Genomic_DNA"/>
</dbReference>
<dbReference type="PANTHER" id="PTHR24148:SF73">
    <property type="entry name" value="HET DOMAIN PROTEIN (AFU_ORTHOLOGUE AFUA_8G01020)"/>
    <property type="match status" value="1"/>
</dbReference>
<dbReference type="RefSeq" id="XP_062641883.1">
    <property type="nucleotide sequence ID" value="XM_062794199.1"/>
</dbReference>
<name>A0AAN6TP82_9PEZI</name>
<feature type="domain" description="Heterokaryon incompatibility" evidence="1">
    <location>
        <begin position="152"/>
        <end position="300"/>
    </location>
</feature>
<reference evidence="2" key="1">
    <citation type="journal article" date="2023" name="Mol. Phylogenet. Evol.">
        <title>Genome-scale phylogeny and comparative genomics of the fungal order Sordariales.</title>
        <authorList>
            <person name="Hensen N."/>
            <person name="Bonometti L."/>
            <person name="Westerberg I."/>
            <person name="Brannstrom I.O."/>
            <person name="Guillou S."/>
            <person name="Cros-Aarteil S."/>
            <person name="Calhoun S."/>
            <person name="Haridas S."/>
            <person name="Kuo A."/>
            <person name="Mondo S."/>
            <person name="Pangilinan J."/>
            <person name="Riley R."/>
            <person name="LaButti K."/>
            <person name="Andreopoulos B."/>
            <person name="Lipzen A."/>
            <person name="Chen C."/>
            <person name="Yan M."/>
            <person name="Daum C."/>
            <person name="Ng V."/>
            <person name="Clum A."/>
            <person name="Steindorff A."/>
            <person name="Ohm R.A."/>
            <person name="Martin F."/>
            <person name="Silar P."/>
            <person name="Natvig D.O."/>
            <person name="Lalanne C."/>
            <person name="Gautier V."/>
            <person name="Ament-Velasquez S.L."/>
            <person name="Kruys A."/>
            <person name="Hutchinson M.I."/>
            <person name="Powell A.J."/>
            <person name="Barry K."/>
            <person name="Miller A.N."/>
            <person name="Grigoriev I.V."/>
            <person name="Debuchy R."/>
            <person name="Gladieux P."/>
            <person name="Hiltunen Thoren M."/>
            <person name="Johannesson H."/>
        </authorList>
    </citation>
    <scope>NUCLEOTIDE SEQUENCE</scope>
    <source>
        <strain evidence="2">CBS 731.68</strain>
    </source>
</reference>